<dbReference type="Pfam" id="PF01385">
    <property type="entry name" value="OrfB_IS605"/>
    <property type="match status" value="1"/>
</dbReference>
<dbReference type="InterPro" id="IPR010095">
    <property type="entry name" value="Cas12f1-like_TNB"/>
</dbReference>
<name>A0A846H9T5_9CYAN</name>
<dbReference type="RefSeq" id="WP_039752856.1">
    <property type="nucleotide sequence ID" value="NZ_JTCM02000039.1"/>
</dbReference>
<comment type="caution">
    <text evidence="8">The sequence shown here is derived from an EMBL/GenBank/DDBJ whole genome shotgun (WGS) entry which is preliminary data.</text>
</comment>
<proteinExistence type="inferred from homology"/>
<dbReference type="PANTHER" id="PTHR30405">
    <property type="entry name" value="TRANSPOSASE"/>
    <property type="match status" value="1"/>
</dbReference>
<dbReference type="InterPro" id="IPR013087">
    <property type="entry name" value="Znf_C2H2_type"/>
</dbReference>
<feature type="compositionally biased region" description="Basic residues" evidence="6">
    <location>
        <begin position="258"/>
        <end position="275"/>
    </location>
</feature>
<dbReference type="GO" id="GO:0032196">
    <property type="term" value="P:transposition"/>
    <property type="evidence" value="ECO:0007669"/>
    <property type="project" value="UniProtKB-KW"/>
</dbReference>
<evidence type="ECO:0000256" key="5">
    <source>
        <dbReference type="ARBA" id="ARBA00023172"/>
    </source>
</evidence>
<dbReference type="AlphaFoldDB" id="A0A846H9T5"/>
<protein>
    <submittedName>
        <fullName evidence="8">Transposase</fullName>
    </submittedName>
</protein>
<dbReference type="InterPro" id="IPR051399">
    <property type="entry name" value="RNA-guided_DNA_endo/Transpos"/>
</dbReference>
<gene>
    <name evidence="8" type="ORF">PI95_017610</name>
</gene>
<organism evidence="8 9">
    <name type="scientific">Hassallia byssoidea VB512170</name>
    <dbReference type="NCBI Taxonomy" id="1304833"/>
    <lineage>
        <taxon>Bacteria</taxon>
        <taxon>Bacillati</taxon>
        <taxon>Cyanobacteriota</taxon>
        <taxon>Cyanophyceae</taxon>
        <taxon>Nostocales</taxon>
        <taxon>Tolypothrichaceae</taxon>
        <taxon>Hassallia</taxon>
    </lineage>
</organism>
<dbReference type="EMBL" id="JTCM02000039">
    <property type="protein sequence ID" value="NEU74327.1"/>
    <property type="molecule type" value="Genomic_DNA"/>
</dbReference>
<evidence type="ECO:0000256" key="1">
    <source>
        <dbReference type="ARBA" id="ARBA00008761"/>
    </source>
</evidence>
<accession>A0A846H9T5</accession>
<keyword evidence="3" id="KW-0815">Transposition</keyword>
<comment type="similarity">
    <text evidence="2">In the N-terminal section; belongs to the transposase 2 family.</text>
</comment>
<evidence type="ECO:0000313" key="8">
    <source>
        <dbReference type="EMBL" id="NEU74327.1"/>
    </source>
</evidence>
<dbReference type="Pfam" id="PF07282">
    <property type="entry name" value="Cas12f1-like_TNB"/>
    <property type="match status" value="1"/>
</dbReference>
<keyword evidence="4" id="KW-0238">DNA-binding</keyword>
<dbReference type="GO" id="GO:0003677">
    <property type="term" value="F:DNA binding"/>
    <property type="evidence" value="ECO:0007669"/>
    <property type="project" value="UniProtKB-KW"/>
</dbReference>
<evidence type="ECO:0000256" key="2">
    <source>
        <dbReference type="ARBA" id="ARBA00011044"/>
    </source>
</evidence>
<dbReference type="PANTHER" id="PTHR30405:SF25">
    <property type="entry name" value="RNA-GUIDED DNA ENDONUCLEASE INSQ-RELATED"/>
    <property type="match status" value="1"/>
</dbReference>
<keyword evidence="5" id="KW-0233">DNA recombination</keyword>
<evidence type="ECO:0000256" key="6">
    <source>
        <dbReference type="SAM" id="MobiDB-lite"/>
    </source>
</evidence>
<evidence type="ECO:0000313" key="9">
    <source>
        <dbReference type="Proteomes" id="UP000031549"/>
    </source>
</evidence>
<keyword evidence="9" id="KW-1185">Reference proteome</keyword>
<evidence type="ECO:0000256" key="3">
    <source>
        <dbReference type="ARBA" id="ARBA00022578"/>
    </source>
</evidence>
<dbReference type="GO" id="GO:0006310">
    <property type="term" value="P:DNA recombination"/>
    <property type="evidence" value="ECO:0007669"/>
    <property type="project" value="UniProtKB-KW"/>
</dbReference>
<evidence type="ECO:0000259" key="7">
    <source>
        <dbReference type="PROSITE" id="PS00028"/>
    </source>
</evidence>
<dbReference type="NCBIfam" id="NF040570">
    <property type="entry name" value="guided_TnpB"/>
    <property type="match status" value="1"/>
</dbReference>
<comment type="similarity">
    <text evidence="1">In the C-terminal section; belongs to the transposase 35 family.</text>
</comment>
<feature type="domain" description="C2H2-type" evidence="7">
    <location>
        <begin position="372"/>
        <end position="392"/>
    </location>
</feature>
<dbReference type="InterPro" id="IPR001959">
    <property type="entry name" value="Transposase"/>
</dbReference>
<evidence type="ECO:0000256" key="4">
    <source>
        <dbReference type="ARBA" id="ARBA00023125"/>
    </source>
</evidence>
<feature type="region of interest" description="Disordered" evidence="6">
    <location>
        <begin position="251"/>
        <end position="285"/>
    </location>
</feature>
<sequence>MIIYEFKVKGKDEQYRAIDDAIRASQFIRNKCLRYWMDNEGTSLNRYDLNKYCAVLAAEFSFADELNSMARQSAAERAWSAIARFYDNCKKRKVEPALRPGFPLLTETLRERAGSGVGAEASSAPTFVRGKVKGSSGYPKFKKHCRSVEYKTSGWKLSATRKAITFSDKKGIGTLKLKGTYDLNYYDIKQIKRVRLVRRAQGYYAQFAIDVDLKIETQPTGQVVGIDLGLKYFIADNRGNVEQSPQFYRKSEKQLNRANRKKSKKYDKARKKAKKAQSTNYHKARNRYARKHLRVSRQRKEYCKRLAYSVIQSNDLVAYEDLNVKGLVRNRHLAKSISDAGWSTFRSWLEYLGHKYGKVTVAVPPHNTSQNCSNCGKKVKKSLSTRTHVCPHCGFVEDRDVNAAINILKLGLSTVGHTGTYAWGDLPSWAIGANLSSNGKSLNQESPSQ</sequence>
<dbReference type="PROSITE" id="PS00028">
    <property type="entry name" value="ZINC_FINGER_C2H2_1"/>
    <property type="match status" value="1"/>
</dbReference>
<dbReference type="Proteomes" id="UP000031549">
    <property type="component" value="Unassembled WGS sequence"/>
</dbReference>
<reference evidence="8 9" key="1">
    <citation type="journal article" date="2015" name="Genome Announc.">
        <title>Draft Genome Sequence of Cyanobacterium Hassallia byssoidea Strain VB512170, Isolated from Monuments in India.</title>
        <authorList>
            <person name="Singh D."/>
            <person name="Chandrababunaidu M.M."/>
            <person name="Panda A."/>
            <person name="Sen D."/>
            <person name="Bhattacharyya S."/>
            <person name="Adhikary S.P."/>
            <person name="Tripathy S."/>
        </authorList>
    </citation>
    <scope>NUCLEOTIDE SEQUENCE [LARGE SCALE GENOMIC DNA]</scope>
    <source>
        <strain evidence="8 9">VB512170</strain>
    </source>
</reference>